<keyword evidence="2 8" id="KW-0147">Chitin-binding</keyword>
<evidence type="ECO:0000256" key="8">
    <source>
        <dbReference type="PROSITE-ProRule" id="PRU00261"/>
    </source>
</evidence>
<dbReference type="AlphaFoldDB" id="A0A9Q8T137"/>
<feature type="disulfide bond" evidence="8">
    <location>
        <begin position="219"/>
        <end position="231"/>
    </location>
</feature>
<dbReference type="GO" id="GO:0008061">
    <property type="term" value="F:chitin binding"/>
    <property type="evidence" value="ECO:0007669"/>
    <property type="project" value="UniProtKB-UniRule"/>
</dbReference>
<dbReference type="RefSeq" id="XP_049148641.1">
    <property type="nucleotide sequence ID" value="XM_049291496.1"/>
</dbReference>
<dbReference type="GO" id="GO:0046872">
    <property type="term" value="F:metal ion binding"/>
    <property type="evidence" value="ECO:0007669"/>
    <property type="project" value="UniProtKB-KW"/>
</dbReference>
<dbReference type="PROSITE" id="PS50941">
    <property type="entry name" value="CHIT_BIND_I_2"/>
    <property type="match status" value="3"/>
</dbReference>
<reference evidence="12" key="1">
    <citation type="journal article" date="2021" name="Mol. Plant Microbe Interact.">
        <title>Complete Genome Sequence of the Plant-Pathogenic Fungus Colletotrichum lupini.</title>
        <authorList>
            <person name="Baroncelli R."/>
            <person name="Pensec F."/>
            <person name="Da Lio D."/>
            <person name="Boufleur T."/>
            <person name="Vicente I."/>
            <person name="Sarrocco S."/>
            <person name="Picot A."/>
            <person name="Baraldi E."/>
            <person name="Sukno S."/>
            <person name="Thon M."/>
            <person name="Le Floch G."/>
        </authorList>
    </citation>
    <scope>NUCLEOTIDE SEQUENCE</scope>
    <source>
        <strain evidence="12">IMI 504893</strain>
    </source>
</reference>
<sequence length="505" mass="52462">MTKIVPSRASRRISRLTLNMSILELLVLALAGTAVASPPLGIRAVSPDNSCGKTGNGGSSKAYTCPTNLPCCSVNGWCGSTDAYCLPANGCQTGFGTCKGTTSSKAPAAASSSKASVSASKAPVSSPSSTAVAVNVSPDNSCGKTGNGGSAAGYSCPTDLPCCSVNGWCGSTNDYCLATNGCQTGFGTCTNDGSPPAGGGDGGDSGSGVCGPDNGNAKCAANECCSAAGFCGTTAEHCKAPDCLFQYGPACDANKIPPGQNTSSIARPKLGSVEYGGPGVYSCVKPGDVALTYDDGPAAYTNDLLDLLKKYNASATFMITGINNAKGEIDNTTFPWANTIKRMYSEGHQIASHTWSHADLCTITSAQRKDEMYKLEMAVRNIIGVFPTYMRPPYSSCTAACGCERDMKALGYSIIYFDLDTADYLHDSATEIQQSKDIVTQAIAAKPAASDNFLVIGHDIHYQTVYNLTEFTLQKFKGKNMVTIGECLGDPKANWYRTDARTTLG</sequence>
<keyword evidence="8" id="KW-1015">Disulfide bond</keyword>
<dbReference type="EMBL" id="CP019478">
    <property type="protein sequence ID" value="UQC87030.1"/>
    <property type="molecule type" value="Genomic_DNA"/>
</dbReference>
<keyword evidence="13" id="KW-1185">Reference proteome</keyword>
<keyword evidence="7" id="KW-0170">Cobalt</keyword>
<feature type="disulfide bond" evidence="8">
    <location>
        <begin position="224"/>
        <end position="238"/>
    </location>
</feature>
<dbReference type="PANTHER" id="PTHR46471:SF4">
    <property type="entry name" value="CHITIN DEACETYLASE"/>
    <property type="match status" value="1"/>
</dbReference>
<dbReference type="PROSITE" id="PS00026">
    <property type="entry name" value="CHIT_BIND_I_1"/>
    <property type="match status" value="2"/>
</dbReference>
<dbReference type="Proteomes" id="UP000830671">
    <property type="component" value="Chromosome 6"/>
</dbReference>
<dbReference type="InterPro" id="IPR018371">
    <property type="entry name" value="Chitin-binding_1_CS"/>
</dbReference>
<feature type="domain" description="Chitin-binding type-1" evidence="10">
    <location>
        <begin position="207"/>
        <end position="253"/>
    </location>
</feature>
<proteinExistence type="predicted"/>
<feature type="signal peptide" evidence="9">
    <location>
        <begin position="1"/>
        <end position="36"/>
    </location>
</feature>
<dbReference type="Pfam" id="PF00187">
    <property type="entry name" value="Chitin_bind_1"/>
    <property type="match status" value="1"/>
</dbReference>
<feature type="domain" description="Chitin-binding type-1" evidence="10">
    <location>
        <begin position="48"/>
        <end position="100"/>
    </location>
</feature>
<dbReference type="SUPFAM" id="SSF88713">
    <property type="entry name" value="Glycoside hydrolase/deacetylase"/>
    <property type="match status" value="1"/>
</dbReference>
<feature type="domain" description="Chitin-binding type-1" evidence="10">
    <location>
        <begin position="139"/>
        <end position="191"/>
    </location>
</feature>
<keyword evidence="3" id="KW-0479">Metal-binding</keyword>
<dbReference type="SUPFAM" id="SSF57016">
    <property type="entry name" value="Plant lectins/antimicrobial peptides"/>
    <property type="match status" value="3"/>
</dbReference>
<evidence type="ECO:0000256" key="3">
    <source>
        <dbReference type="ARBA" id="ARBA00022723"/>
    </source>
</evidence>
<evidence type="ECO:0000313" key="13">
    <source>
        <dbReference type="Proteomes" id="UP000830671"/>
    </source>
</evidence>
<feature type="disulfide bond" evidence="8">
    <location>
        <begin position="210"/>
        <end position="225"/>
    </location>
</feature>
<evidence type="ECO:0000259" key="11">
    <source>
        <dbReference type="PROSITE" id="PS51677"/>
    </source>
</evidence>
<dbReference type="GO" id="GO:0016810">
    <property type="term" value="F:hydrolase activity, acting on carbon-nitrogen (but not peptide) bonds"/>
    <property type="evidence" value="ECO:0007669"/>
    <property type="project" value="InterPro"/>
</dbReference>
<evidence type="ECO:0000259" key="10">
    <source>
        <dbReference type="PROSITE" id="PS50941"/>
    </source>
</evidence>
<keyword evidence="5" id="KW-0378">Hydrolase</keyword>
<evidence type="ECO:0000256" key="2">
    <source>
        <dbReference type="ARBA" id="ARBA00022669"/>
    </source>
</evidence>
<dbReference type="Pfam" id="PF01522">
    <property type="entry name" value="Polysacc_deac_1"/>
    <property type="match status" value="1"/>
</dbReference>
<dbReference type="GO" id="GO:0005975">
    <property type="term" value="P:carbohydrate metabolic process"/>
    <property type="evidence" value="ECO:0007669"/>
    <property type="project" value="InterPro"/>
</dbReference>
<dbReference type="InterPro" id="IPR036861">
    <property type="entry name" value="Endochitinase-like_sf"/>
</dbReference>
<dbReference type="PANTHER" id="PTHR46471">
    <property type="entry name" value="CHITIN DEACETYLASE"/>
    <property type="match status" value="1"/>
</dbReference>
<dbReference type="PROSITE" id="PS51677">
    <property type="entry name" value="NODB"/>
    <property type="match status" value="1"/>
</dbReference>
<dbReference type="CDD" id="cd00035">
    <property type="entry name" value="ChtBD1"/>
    <property type="match status" value="1"/>
</dbReference>
<accession>A0A9Q8T137</accession>
<evidence type="ECO:0000313" key="12">
    <source>
        <dbReference type="EMBL" id="UQC87030.1"/>
    </source>
</evidence>
<keyword evidence="4 9" id="KW-0732">Signal</keyword>
<evidence type="ECO:0000256" key="4">
    <source>
        <dbReference type="ARBA" id="ARBA00022729"/>
    </source>
</evidence>
<dbReference type="CDD" id="cd10951">
    <property type="entry name" value="CE4_ClCDA_like"/>
    <property type="match status" value="1"/>
</dbReference>
<feature type="disulfide bond" evidence="8">
    <location>
        <begin position="71"/>
        <end position="85"/>
    </location>
</feature>
<feature type="disulfide bond" evidence="8">
    <location>
        <begin position="162"/>
        <end position="176"/>
    </location>
</feature>
<dbReference type="GeneID" id="73346506"/>
<evidence type="ECO:0000256" key="5">
    <source>
        <dbReference type="ARBA" id="ARBA00022801"/>
    </source>
</evidence>
<dbReference type="Gene3D" id="3.20.20.370">
    <property type="entry name" value="Glycoside hydrolase/deacetylase"/>
    <property type="match status" value="1"/>
</dbReference>
<comment type="caution">
    <text evidence="8">Lacks conserved residue(s) required for the propagation of feature annotation.</text>
</comment>
<dbReference type="KEGG" id="clup:CLUP02_12532"/>
<protein>
    <submittedName>
        <fullName evidence="12">Chitin deacetylase</fullName>
    </submittedName>
</protein>
<gene>
    <name evidence="12" type="ORF">CLUP02_12532</name>
</gene>
<dbReference type="SMART" id="SM00270">
    <property type="entry name" value="ChtBD1"/>
    <property type="match status" value="3"/>
</dbReference>
<dbReference type="InterPro" id="IPR002509">
    <property type="entry name" value="NODB_dom"/>
</dbReference>
<name>A0A9Q8T137_9PEZI</name>
<comment type="cofactor">
    <cofactor evidence="1">
        <name>Co(2+)</name>
        <dbReference type="ChEBI" id="CHEBI:48828"/>
    </cofactor>
</comment>
<organism evidence="12 13">
    <name type="scientific">Colletotrichum lupini</name>
    <dbReference type="NCBI Taxonomy" id="145971"/>
    <lineage>
        <taxon>Eukaryota</taxon>
        <taxon>Fungi</taxon>
        <taxon>Dikarya</taxon>
        <taxon>Ascomycota</taxon>
        <taxon>Pezizomycotina</taxon>
        <taxon>Sordariomycetes</taxon>
        <taxon>Hypocreomycetidae</taxon>
        <taxon>Glomerellales</taxon>
        <taxon>Glomerellaceae</taxon>
        <taxon>Colletotrichum</taxon>
        <taxon>Colletotrichum acutatum species complex</taxon>
    </lineage>
</organism>
<feature type="domain" description="NodB homology" evidence="11">
    <location>
        <begin position="287"/>
        <end position="484"/>
    </location>
</feature>
<dbReference type="Gene3D" id="3.30.60.10">
    <property type="entry name" value="Endochitinase-like"/>
    <property type="match status" value="3"/>
</dbReference>
<evidence type="ECO:0000256" key="7">
    <source>
        <dbReference type="ARBA" id="ARBA00023285"/>
    </source>
</evidence>
<dbReference type="InterPro" id="IPR011330">
    <property type="entry name" value="Glyco_hydro/deAcase_b/a-brl"/>
</dbReference>
<evidence type="ECO:0000256" key="9">
    <source>
        <dbReference type="SAM" id="SignalP"/>
    </source>
</evidence>
<evidence type="ECO:0000256" key="1">
    <source>
        <dbReference type="ARBA" id="ARBA00001941"/>
    </source>
</evidence>
<dbReference type="InterPro" id="IPR001002">
    <property type="entry name" value="Chitin-bd_1"/>
</dbReference>
<evidence type="ECO:0000256" key="6">
    <source>
        <dbReference type="ARBA" id="ARBA00023277"/>
    </source>
</evidence>
<feature type="chain" id="PRO_5040190030" evidence="9">
    <location>
        <begin position="37"/>
        <end position="505"/>
    </location>
</feature>
<keyword evidence="6" id="KW-0119">Carbohydrate metabolism</keyword>